<keyword evidence="1" id="KW-0472">Membrane</keyword>
<dbReference type="EMBL" id="KZ825151">
    <property type="protein sequence ID" value="PYI17818.1"/>
    <property type="molecule type" value="Genomic_DNA"/>
</dbReference>
<accession>A0A2V5H1Q1</accession>
<evidence type="ECO:0000313" key="2">
    <source>
        <dbReference type="EMBL" id="PYI17818.1"/>
    </source>
</evidence>
<reference evidence="2 3" key="1">
    <citation type="submission" date="2018-02" db="EMBL/GenBank/DDBJ databases">
        <title>The genomes of Aspergillus section Nigri reveals drivers in fungal speciation.</title>
        <authorList>
            <consortium name="DOE Joint Genome Institute"/>
            <person name="Vesth T.C."/>
            <person name="Nybo J."/>
            <person name="Theobald S."/>
            <person name="Brandl J."/>
            <person name="Frisvad J.C."/>
            <person name="Nielsen K.F."/>
            <person name="Lyhne E.K."/>
            <person name="Kogle M.E."/>
            <person name="Kuo A."/>
            <person name="Riley R."/>
            <person name="Clum A."/>
            <person name="Nolan M."/>
            <person name="Lipzen A."/>
            <person name="Salamov A."/>
            <person name="Henrissat B."/>
            <person name="Wiebenga A."/>
            <person name="De vries R.P."/>
            <person name="Grigoriev I.V."/>
            <person name="Mortensen U.H."/>
            <person name="Andersen M.R."/>
            <person name="Baker S.E."/>
        </authorList>
    </citation>
    <scope>NUCLEOTIDE SEQUENCE [LARGE SCALE GENOMIC DNA]</scope>
    <source>
        <strain evidence="2 3">CBS 115571</strain>
    </source>
</reference>
<keyword evidence="3" id="KW-1185">Reference proteome</keyword>
<organism evidence="2 3">
    <name type="scientific">Aspergillus violaceofuscus (strain CBS 115571)</name>
    <dbReference type="NCBI Taxonomy" id="1450538"/>
    <lineage>
        <taxon>Eukaryota</taxon>
        <taxon>Fungi</taxon>
        <taxon>Dikarya</taxon>
        <taxon>Ascomycota</taxon>
        <taxon>Pezizomycotina</taxon>
        <taxon>Eurotiomycetes</taxon>
        <taxon>Eurotiomycetidae</taxon>
        <taxon>Eurotiales</taxon>
        <taxon>Aspergillaceae</taxon>
        <taxon>Aspergillus</taxon>
    </lineage>
</organism>
<proteinExistence type="predicted"/>
<protein>
    <submittedName>
        <fullName evidence="2">Uncharacterized protein</fullName>
    </submittedName>
</protein>
<dbReference type="AlphaFoldDB" id="A0A2V5H1Q1"/>
<keyword evidence="1" id="KW-1133">Transmembrane helix</keyword>
<keyword evidence="1" id="KW-0812">Transmembrane</keyword>
<evidence type="ECO:0000313" key="3">
    <source>
        <dbReference type="Proteomes" id="UP000249829"/>
    </source>
</evidence>
<dbReference type="Proteomes" id="UP000249829">
    <property type="component" value="Unassembled WGS sequence"/>
</dbReference>
<evidence type="ECO:0000256" key="1">
    <source>
        <dbReference type="SAM" id="Phobius"/>
    </source>
</evidence>
<gene>
    <name evidence="2" type="ORF">BO99DRAFT_186620</name>
</gene>
<feature type="transmembrane region" description="Helical" evidence="1">
    <location>
        <begin position="64"/>
        <end position="82"/>
    </location>
</feature>
<name>A0A2V5H1Q1_ASPV1</name>
<sequence length="96" mass="10706">MSSPHSFLLRKHTHTHHHPSTSITFHACTSAESTYPLSFESDILVSPGAPVSPWGHGCVLSQNIVFFFSFLPCSSSSGFFLLPRLVLFYSRFYVNA</sequence>